<dbReference type="STRING" id="388467.A19Y_1066"/>
<evidence type="ECO:0008006" key="3">
    <source>
        <dbReference type="Google" id="ProtNLM"/>
    </source>
</evidence>
<dbReference type="EMBL" id="CM002803">
    <property type="protein sequence ID" value="KEI66178.1"/>
    <property type="molecule type" value="Genomic_DNA"/>
</dbReference>
<dbReference type="AlphaFoldDB" id="A0A073CES7"/>
<evidence type="ECO:0000313" key="2">
    <source>
        <dbReference type="Proteomes" id="UP000027395"/>
    </source>
</evidence>
<evidence type="ECO:0000313" key="1">
    <source>
        <dbReference type="EMBL" id="KEI66178.1"/>
    </source>
</evidence>
<dbReference type="Gene3D" id="3.40.50.1000">
    <property type="entry name" value="HAD superfamily/HAD-like"/>
    <property type="match status" value="1"/>
</dbReference>
<dbReference type="Pfam" id="PF00702">
    <property type="entry name" value="Hydrolase"/>
    <property type="match status" value="1"/>
</dbReference>
<sequence length="263" mass="30449">MINDKPTLLALDFDGVLCDGLLEYFQTAWRTYCQLWSVPTDVSPEALAPLFYRTRPVIEIGWEMPVLIRALVLGISEGEILHNWSGIAHNIVTEEQLHAEIIGPHLDRVRDEWIDTDLSGWLGLHRFYPGVIERIKPLIEKGFPVYIITTKEERFVRSLLQEQGVTPPENQLFGKGYKRPKYEILRELLASIEPTPNIWFIEDRLQTLLSVQQQPDLNKVQLFLANWGYNLQKERDLALESSAIHLLSLPQFSQNFSEWLTVE</sequence>
<reference evidence="1 2" key="1">
    <citation type="journal article" date="2014" name="Appl. Environ. Microbiol.">
        <title>Elucidation of insertion elements encoded on plasmids and in vitro construction of shuttle vectors from the toxic cyanobacterium Planktothrix.</title>
        <authorList>
            <person name="Christiansen G."/>
            <person name="Goesmann A."/>
            <person name="Kurmayer R."/>
        </authorList>
    </citation>
    <scope>NUCLEOTIDE SEQUENCE [LARGE SCALE GENOMIC DNA]</scope>
    <source>
        <strain evidence="1 2">NIVA-CYA 126/8</strain>
    </source>
</reference>
<dbReference type="SUPFAM" id="SSF56784">
    <property type="entry name" value="HAD-like"/>
    <property type="match status" value="1"/>
</dbReference>
<dbReference type="InterPro" id="IPR036412">
    <property type="entry name" value="HAD-like_sf"/>
</dbReference>
<gene>
    <name evidence="1" type="ORF">A19Y_1066</name>
</gene>
<organism evidence="1 2">
    <name type="scientific">Planktothrix agardhii (strain NIVA-CYA 126/8)</name>
    <dbReference type="NCBI Taxonomy" id="388467"/>
    <lineage>
        <taxon>Bacteria</taxon>
        <taxon>Bacillati</taxon>
        <taxon>Cyanobacteriota</taxon>
        <taxon>Cyanophyceae</taxon>
        <taxon>Oscillatoriophycideae</taxon>
        <taxon>Oscillatoriales</taxon>
        <taxon>Microcoleaceae</taxon>
        <taxon>Planktothrix</taxon>
    </lineage>
</organism>
<dbReference type="PATRIC" id="fig|388467.6.peg.1012"/>
<dbReference type="GeneID" id="77287297"/>
<accession>A0A073CES7</accession>
<name>A0A073CES7_PLAA1</name>
<dbReference type="PANTHER" id="PTHR43434">
    <property type="entry name" value="PHOSPHOGLYCOLATE PHOSPHATASE"/>
    <property type="match status" value="1"/>
</dbReference>
<dbReference type="RefSeq" id="WP_072005179.1">
    <property type="nucleotide sequence ID" value="NZ_CM002803.1"/>
</dbReference>
<dbReference type="GO" id="GO:0006281">
    <property type="term" value="P:DNA repair"/>
    <property type="evidence" value="ECO:0007669"/>
    <property type="project" value="TreeGrafter"/>
</dbReference>
<dbReference type="InterPro" id="IPR023214">
    <property type="entry name" value="HAD_sf"/>
</dbReference>
<dbReference type="InterPro" id="IPR050155">
    <property type="entry name" value="HAD-like_hydrolase_sf"/>
</dbReference>
<dbReference type="HOGENOM" id="CLU_072689_1_0_3"/>
<keyword evidence="2" id="KW-1185">Reference proteome</keyword>
<protein>
    <recommendedName>
        <fullName evidence="3">Phosphoglycolate phosphatase</fullName>
    </recommendedName>
</protein>
<dbReference type="eggNOG" id="COG0546">
    <property type="taxonomic scope" value="Bacteria"/>
</dbReference>
<proteinExistence type="predicted"/>
<dbReference type="GO" id="GO:0008967">
    <property type="term" value="F:phosphoglycolate phosphatase activity"/>
    <property type="evidence" value="ECO:0007669"/>
    <property type="project" value="TreeGrafter"/>
</dbReference>
<dbReference type="Proteomes" id="UP000027395">
    <property type="component" value="Chromosome"/>
</dbReference>
<dbReference type="GO" id="GO:0005829">
    <property type="term" value="C:cytosol"/>
    <property type="evidence" value="ECO:0007669"/>
    <property type="project" value="TreeGrafter"/>
</dbReference>
<dbReference type="PANTHER" id="PTHR43434:SF21">
    <property type="entry name" value="SLL0295 PROTEIN"/>
    <property type="match status" value="1"/>
</dbReference>